<dbReference type="AlphaFoldDB" id="X1SYT9"/>
<organism evidence="1">
    <name type="scientific">marine sediment metagenome</name>
    <dbReference type="NCBI Taxonomy" id="412755"/>
    <lineage>
        <taxon>unclassified sequences</taxon>
        <taxon>metagenomes</taxon>
        <taxon>ecological metagenomes</taxon>
    </lineage>
</organism>
<dbReference type="EMBL" id="BARW01006770">
    <property type="protein sequence ID" value="GAI80495.1"/>
    <property type="molecule type" value="Genomic_DNA"/>
</dbReference>
<accession>X1SYT9</accession>
<gene>
    <name evidence="1" type="ORF">S12H4_14213</name>
</gene>
<proteinExistence type="predicted"/>
<evidence type="ECO:0000313" key="1">
    <source>
        <dbReference type="EMBL" id="GAI80495.1"/>
    </source>
</evidence>
<sequence>MTYAAHTITDIFGAGQSVTATAQDFNINGMLNEDVHGIVIGTGNTPVDITDYQLVAQIMDGSAAGQMIHNAEAFDATVTVSDPDCTVDTWRNFNNNSGASITVKETGLYCYSSTPTLYYLCLVRDVPAEIVVPDGGGCYVKYTAKITE</sequence>
<comment type="caution">
    <text evidence="1">The sequence shown here is derived from an EMBL/GenBank/DDBJ whole genome shotgun (WGS) entry which is preliminary data.</text>
</comment>
<name>X1SYT9_9ZZZZ</name>
<reference evidence="1" key="1">
    <citation type="journal article" date="2014" name="Front. Microbiol.">
        <title>High frequency of phylogenetically diverse reductive dehalogenase-homologous genes in deep subseafloor sedimentary metagenomes.</title>
        <authorList>
            <person name="Kawai M."/>
            <person name="Futagami T."/>
            <person name="Toyoda A."/>
            <person name="Takaki Y."/>
            <person name="Nishi S."/>
            <person name="Hori S."/>
            <person name="Arai W."/>
            <person name="Tsubouchi T."/>
            <person name="Morono Y."/>
            <person name="Uchiyama I."/>
            <person name="Ito T."/>
            <person name="Fujiyama A."/>
            <person name="Inagaki F."/>
            <person name="Takami H."/>
        </authorList>
    </citation>
    <scope>NUCLEOTIDE SEQUENCE</scope>
    <source>
        <strain evidence="1">Expedition CK06-06</strain>
    </source>
</reference>
<protein>
    <submittedName>
        <fullName evidence="1">Uncharacterized protein</fullName>
    </submittedName>
</protein>